<organism evidence="1 2">
    <name type="scientific">Escherichia phage Penshu1</name>
    <dbReference type="NCBI Taxonomy" id="2591101"/>
    <lineage>
        <taxon>Viruses</taxon>
        <taxon>Duplodnaviria</taxon>
        <taxon>Heunggongvirae</taxon>
        <taxon>Uroviricota</taxon>
        <taxon>Caudoviricetes</taxon>
        <taxon>Autographivirales</taxon>
        <taxon>Autotranscriptaviridae</taxon>
        <taxon>Studiervirinae</taxon>
        <taxon>Kayfunavirus</taxon>
        <taxon>Kayfunavirus penshu1</taxon>
    </lineage>
</organism>
<evidence type="ECO:0000313" key="1">
    <source>
        <dbReference type="EMBL" id="QEG09824.1"/>
    </source>
</evidence>
<accession>A0A5B9N751</accession>
<reference evidence="2" key="1">
    <citation type="submission" date="2019-05" db="EMBL/GenBank/DDBJ databases">
        <title>Complete Genome Sequence of Escherichia coli Podophage Penshu1.</title>
        <authorList>
            <person name="Pechacek D."/>
            <person name="Hwangbo M."/>
            <person name="Moreland R."/>
            <person name="Liu M."/>
            <person name="Ramsey J."/>
        </authorList>
    </citation>
    <scope>NUCLEOTIDE SEQUENCE [LARGE SCALE GENOMIC DNA]</scope>
</reference>
<dbReference type="EMBL" id="MK903281">
    <property type="protein sequence ID" value="QEG09824.1"/>
    <property type="molecule type" value="Genomic_DNA"/>
</dbReference>
<keyword evidence="2" id="KW-1185">Reference proteome</keyword>
<sequence>MILIIIPPIQIVTDHRYRRYVAYGKDQSCT</sequence>
<gene>
    <name evidence="1" type="ORF">CPT_Penshu1_053</name>
</gene>
<name>A0A5B9N751_9CAUD</name>
<proteinExistence type="predicted"/>
<evidence type="ECO:0000313" key="2">
    <source>
        <dbReference type="Proteomes" id="UP000324737"/>
    </source>
</evidence>
<protein>
    <submittedName>
        <fullName evidence="1">Uncharacterized protein</fullName>
    </submittedName>
</protein>
<dbReference type="Proteomes" id="UP000324737">
    <property type="component" value="Segment"/>
</dbReference>